<evidence type="ECO:0000256" key="5">
    <source>
        <dbReference type="PIRSR" id="PIRSR606710-1"/>
    </source>
</evidence>
<comment type="similarity">
    <text evidence="1 7">Belongs to the glycosyl hydrolase 43 family.</text>
</comment>
<sequence>MAFLTSIALFLSLAAFSLASLGNSSSILSSRAGTFSNPLNKQKGADPCMRYINGVYYMTSTQNTNIAMWAATTVEGIKTATPTVLFTDTTAGRNFDFWAPEFWYLDGRWYIYYAVAGNGDDDTHRLHVLSGGTDASNPMNGAYSHTASLIPSNFDFWAVDGSVLELGGARYFIFSGKTTDAVWTQCTYIVRMSSPTTLSGNAVQISCPTLSWETAATPVQEGPEAITIGGVTHIVYSASHCSTDDYALGLLTLTTGANPLLASSWTKSPSPVFTKNVAAGVYGPGHHFMFEKNGEHLFAYHGKSKPGLGCGDLRTTRVQPFSVSGTTPVFPAAVGDGIAVAEP</sequence>
<evidence type="ECO:0000256" key="4">
    <source>
        <dbReference type="ARBA" id="ARBA00023295"/>
    </source>
</evidence>
<dbReference type="AlphaFoldDB" id="A0AA39QFQ7"/>
<dbReference type="PANTHER" id="PTHR43817">
    <property type="entry name" value="GLYCOSYL HYDROLASE"/>
    <property type="match status" value="1"/>
</dbReference>
<keyword evidence="4 7" id="KW-0326">Glycosidase</keyword>
<dbReference type="CDD" id="cd18820">
    <property type="entry name" value="GH43_LbAraf43-like"/>
    <property type="match status" value="1"/>
</dbReference>
<keyword evidence="3 7" id="KW-0378">Hydrolase</keyword>
<reference evidence="9" key="1">
    <citation type="submission" date="2023-06" db="EMBL/GenBank/DDBJ databases">
        <authorList>
            <consortium name="Lawrence Berkeley National Laboratory"/>
            <person name="Ahrendt S."/>
            <person name="Sahu N."/>
            <person name="Indic B."/>
            <person name="Wong-Bajracharya J."/>
            <person name="Merenyi Z."/>
            <person name="Ke H.-M."/>
            <person name="Monk M."/>
            <person name="Kocsube S."/>
            <person name="Drula E."/>
            <person name="Lipzen A."/>
            <person name="Balint B."/>
            <person name="Henrissat B."/>
            <person name="Andreopoulos B."/>
            <person name="Martin F.M."/>
            <person name="Harder C.B."/>
            <person name="Rigling D."/>
            <person name="Ford K.L."/>
            <person name="Foster G.D."/>
            <person name="Pangilinan J."/>
            <person name="Papanicolaou A."/>
            <person name="Barry K."/>
            <person name="LaButti K."/>
            <person name="Viragh M."/>
            <person name="Koriabine M."/>
            <person name="Yan M."/>
            <person name="Riley R."/>
            <person name="Champramary S."/>
            <person name="Plett K.L."/>
            <person name="Tsai I.J."/>
            <person name="Slot J."/>
            <person name="Sipos G."/>
            <person name="Plett J."/>
            <person name="Nagy L.G."/>
            <person name="Grigoriev I.V."/>
        </authorList>
    </citation>
    <scope>NUCLEOTIDE SEQUENCE</scope>
    <source>
        <strain evidence="9">HWK02</strain>
    </source>
</reference>
<dbReference type="SUPFAM" id="SSF75005">
    <property type="entry name" value="Arabinanase/levansucrase/invertase"/>
    <property type="match status" value="1"/>
</dbReference>
<dbReference type="EMBL" id="JAUEPU010000006">
    <property type="protein sequence ID" value="KAK0501489.1"/>
    <property type="molecule type" value="Genomic_DNA"/>
</dbReference>
<accession>A0AA39QFQ7</accession>
<dbReference type="GO" id="GO:0005975">
    <property type="term" value="P:carbohydrate metabolic process"/>
    <property type="evidence" value="ECO:0007669"/>
    <property type="project" value="InterPro"/>
</dbReference>
<evidence type="ECO:0000256" key="2">
    <source>
        <dbReference type="ARBA" id="ARBA00022729"/>
    </source>
</evidence>
<comment type="caution">
    <text evidence="9">The sequence shown here is derived from an EMBL/GenBank/DDBJ whole genome shotgun (WGS) entry which is preliminary data.</text>
</comment>
<dbReference type="InterPro" id="IPR023296">
    <property type="entry name" value="Glyco_hydro_beta-prop_sf"/>
</dbReference>
<gene>
    <name evidence="9" type="ORF">EDD18DRAFT_737919</name>
</gene>
<keyword evidence="2 8" id="KW-0732">Signal</keyword>
<evidence type="ECO:0000256" key="6">
    <source>
        <dbReference type="PIRSR" id="PIRSR606710-2"/>
    </source>
</evidence>
<name>A0AA39QFQ7_9AGAR</name>
<feature type="site" description="Important for catalytic activity, responsible for pKa modulation of the active site Glu and correct orientation of both the proton donor and substrate" evidence="6">
    <location>
        <position position="160"/>
    </location>
</feature>
<feature type="chain" id="PRO_5041425593" evidence="8">
    <location>
        <begin position="20"/>
        <end position="343"/>
    </location>
</feature>
<proteinExistence type="inferred from homology"/>
<evidence type="ECO:0000256" key="3">
    <source>
        <dbReference type="ARBA" id="ARBA00022801"/>
    </source>
</evidence>
<feature type="active site" description="Proton acceptor" evidence="5">
    <location>
        <position position="46"/>
    </location>
</feature>
<evidence type="ECO:0000313" key="10">
    <source>
        <dbReference type="Proteomes" id="UP001175228"/>
    </source>
</evidence>
<dbReference type="InterPro" id="IPR006710">
    <property type="entry name" value="Glyco_hydro_43"/>
</dbReference>
<evidence type="ECO:0000256" key="8">
    <source>
        <dbReference type="SAM" id="SignalP"/>
    </source>
</evidence>
<evidence type="ECO:0000256" key="7">
    <source>
        <dbReference type="RuleBase" id="RU361187"/>
    </source>
</evidence>
<dbReference type="Gene3D" id="2.115.10.20">
    <property type="entry name" value="Glycosyl hydrolase domain, family 43"/>
    <property type="match status" value="1"/>
</dbReference>
<feature type="signal peptide" evidence="8">
    <location>
        <begin position="1"/>
        <end position="19"/>
    </location>
</feature>
<keyword evidence="10" id="KW-1185">Reference proteome</keyword>
<protein>
    <submittedName>
        <fullName evidence="9">Arabinanase/levansucrase/invertase</fullName>
    </submittedName>
</protein>
<dbReference type="Proteomes" id="UP001175228">
    <property type="component" value="Unassembled WGS sequence"/>
</dbReference>
<organism evidence="9 10">
    <name type="scientific">Armillaria luteobubalina</name>
    <dbReference type="NCBI Taxonomy" id="153913"/>
    <lineage>
        <taxon>Eukaryota</taxon>
        <taxon>Fungi</taxon>
        <taxon>Dikarya</taxon>
        <taxon>Basidiomycota</taxon>
        <taxon>Agaricomycotina</taxon>
        <taxon>Agaricomycetes</taxon>
        <taxon>Agaricomycetidae</taxon>
        <taxon>Agaricales</taxon>
        <taxon>Marasmiineae</taxon>
        <taxon>Physalacriaceae</taxon>
        <taxon>Armillaria</taxon>
    </lineage>
</organism>
<feature type="active site" description="Proton donor" evidence="5">
    <location>
        <position position="221"/>
    </location>
</feature>
<dbReference type="Pfam" id="PF04616">
    <property type="entry name" value="Glyco_hydro_43"/>
    <property type="match status" value="1"/>
</dbReference>
<evidence type="ECO:0000313" key="9">
    <source>
        <dbReference type="EMBL" id="KAK0501489.1"/>
    </source>
</evidence>
<dbReference type="PANTHER" id="PTHR43817:SF1">
    <property type="entry name" value="HYDROLASE, FAMILY 43, PUTATIVE (AFU_ORTHOLOGUE AFUA_3G01660)-RELATED"/>
    <property type="match status" value="1"/>
</dbReference>
<dbReference type="GO" id="GO:0004553">
    <property type="term" value="F:hydrolase activity, hydrolyzing O-glycosyl compounds"/>
    <property type="evidence" value="ECO:0007669"/>
    <property type="project" value="InterPro"/>
</dbReference>
<evidence type="ECO:0000256" key="1">
    <source>
        <dbReference type="ARBA" id="ARBA00009865"/>
    </source>
</evidence>